<feature type="region of interest" description="Disordered" evidence="7">
    <location>
        <begin position="89"/>
        <end position="112"/>
    </location>
</feature>
<name>A0A8D0YRT1_PIG</name>
<comment type="subcellular location">
    <subcellularLocation>
        <location evidence="1 6">Secreted</location>
    </subcellularLocation>
</comment>
<keyword evidence="4" id="KW-0732">Signal</keyword>
<keyword evidence="6" id="KW-0211">Defensin</keyword>
<keyword evidence="6" id="KW-0929">Antimicrobial</keyword>
<reference evidence="10" key="1">
    <citation type="submission" date="2025-08" db="UniProtKB">
        <authorList>
            <consortium name="Ensembl"/>
        </authorList>
    </citation>
    <scope>IDENTIFICATION</scope>
</reference>
<feature type="compositionally biased region" description="Polar residues" evidence="7">
    <location>
        <begin position="89"/>
        <end position="103"/>
    </location>
</feature>
<evidence type="ECO:0000256" key="3">
    <source>
        <dbReference type="ARBA" id="ARBA00022525"/>
    </source>
</evidence>
<keyword evidence="5" id="KW-1015">Disulfide bond</keyword>
<evidence type="ECO:0000313" key="10">
    <source>
        <dbReference type="Ensembl" id="ENSSSCP00035004495.1"/>
    </source>
</evidence>
<dbReference type="Proteomes" id="UP000694720">
    <property type="component" value="Unplaced"/>
</dbReference>
<feature type="domain" description="Beta-defensin" evidence="9">
    <location>
        <begin position="124"/>
        <end position="153"/>
    </location>
</feature>
<keyword evidence="3 6" id="KW-0964">Secreted</keyword>
<evidence type="ECO:0000313" key="11">
    <source>
        <dbReference type="Proteomes" id="UP000694720"/>
    </source>
</evidence>
<dbReference type="GO" id="GO:0042742">
    <property type="term" value="P:defense response to bacterium"/>
    <property type="evidence" value="ECO:0007669"/>
    <property type="project" value="UniProtKB-UniRule"/>
</dbReference>
<feature type="transmembrane region" description="Helical" evidence="8">
    <location>
        <begin position="44"/>
        <end position="62"/>
    </location>
</feature>
<dbReference type="Ensembl" id="ENSSSCT00035013302.1">
    <property type="protein sequence ID" value="ENSSSCP00035004495.1"/>
    <property type="gene ID" value="ENSSSCG00035010639.1"/>
</dbReference>
<evidence type="ECO:0000256" key="1">
    <source>
        <dbReference type="ARBA" id="ARBA00004613"/>
    </source>
</evidence>
<dbReference type="GO" id="GO:0045087">
    <property type="term" value="P:innate immune response"/>
    <property type="evidence" value="ECO:0007669"/>
    <property type="project" value="InterPro"/>
</dbReference>
<evidence type="ECO:0000256" key="7">
    <source>
        <dbReference type="SAM" id="MobiDB-lite"/>
    </source>
</evidence>
<keyword evidence="8" id="KW-0812">Transmembrane</keyword>
<dbReference type="GO" id="GO:0005576">
    <property type="term" value="C:extracellular region"/>
    <property type="evidence" value="ECO:0007669"/>
    <property type="project" value="UniProtKB-SubCell"/>
</dbReference>
<keyword evidence="6" id="KW-0044">Antibiotic</keyword>
<dbReference type="AlphaFoldDB" id="A0A8D0YRT1"/>
<evidence type="ECO:0000256" key="6">
    <source>
        <dbReference type="RuleBase" id="RU231113"/>
    </source>
</evidence>
<protein>
    <recommendedName>
        <fullName evidence="6">Beta-defensin</fullName>
    </recommendedName>
</protein>
<keyword evidence="8" id="KW-1133">Transmembrane helix</keyword>
<comment type="similarity">
    <text evidence="2 6">Belongs to the beta-defensin family.</text>
</comment>
<dbReference type="InterPro" id="IPR025933">
    <property type="entry name" value="Beta_defensin_dom"/>
</dbReference>
<keyword evidence="8" id="KW-0472">Membrane</keyword>
<sequence length="161" mass="18255">MFLLSRSLSNQGAFFFFPLISTMPELRQKTCGLSSPKKSFTMKILLFFSTFLFFGVFIPPVGSGQTIGNSDSSSKIMCRRKLETLYSEARNSSTTSENTQYGTEENKTAKRKEHTVALNRRLACTMLGGQCKNKCGEKEFRIIYCERPTTLCCMRECDSKK</sequence>
<evidence type="ECO:0000256" key="4">
    <source>
        <dbReference type="ARBA" id="ARBA00022729"/>
    </source>
</evidence>
<evidence type="ECO:0000256" key="8">
    <source>
        <dbReference type="SAM" id="Phobius"/>
    </source>
</evidence>
<accession>A0A8D0YRT1</accession>
<evidence type="ECO:0000256" key="5">
    <source>
        <dbReference type="ARBA" id="ARBA00023157"/>
    </source>
</evidence>
<dbReference type="Pfam" id="PF13841">
    <property type="entry name" value="Defensin_beta_2"/>
    <property type="match status" value="1"/>
</dbReference>
<comment type="function">
    <text evidence="6">Has antibacterial activity.</text>
</comment>
<organism evidence="10 11">
    <name type="scientific">Sus scrofa</name>
    <name type="common">Pig</name>
    <dbReference type="NCBI Taxonomy" id="9823"/>
    <lineage>
        <taxon>Eukaryota</taxon>
        <taxon>Metazoa</taxon>
        <taxon>Chordata</taxon>
        <taxon>Craniata</taxon>
        <taxon>Vertebrata</taxon>
        <taxon>Euteleostomi</taxon>
        <taxon>Mammalia</taxon>
        <taxon>Eutheria</taxon>
        <taxon>Laurasiatheria</taxon>
        <taxon>Artiodactyla</taxon>
        <taxon>Suina</taxon>
        <taxon>Suidae</taxon>
        <taxon>Sus</taxon>
    </lineage>
</organism>
<proteinExistence type="inferred from homology"/>
<evidence type="ECO:0000256" key="2">
    <source>
        <dbReference type="ARBA" id="ARBA00007371"/>
    </source>
</evidence>
<evidence type="ECO:0000259" key="9">
    <source>
        <dbReference type="Pfam" id="PF13841"/>
    </source>
</evidence>